<dbReference type="EMBL" id="AONG01000015">
    <property type="protein sequence ID" value="KIQ68284.1"/>
    <property type="molecule type" value="Genomic_DNA"/>
</dbReference>
<evidence type="ECO:0000256" key="3">
    <source>
        <dbReference type="ARBA" id="ARBA00023163"/>
    </source>
</evidence>
<dbReference type="InterPro" id="IPR036388">
    <property type="entry name" value="WH-like_DNA-bd_sf"/>
</dbReference>
<accession>A0A0D0Q150</accession>
<dbReference type="STRING" id="1123501.Wenmar_03123"/>
<gene>
    <name evidence="5" type="ORF">Wenmar_03123</name>
</gene>
<dbReference type="PROSITE" id="PS50043">
    <property type="entry name" value="HTH_LUXR_2"/>
    <property type="match status" value="1"/>
</dbReference>
<sequence>MGSAFDDAAPLVAAVGGPGFGAALMALLHGRAGADLCSVFTVDDGPPVTLVAESAAPGASPFARIASLRYVQRYWRRDTAALSTLGRAHRSVQVLKRPAGGIGDLDYQRECYGEGGVAERLSLYRAGRPAIIANAYRASATGRFEPGHIAAFTEMSGFLHAAIARHADLLSARPAAGPEDVARRLAGSGLSRREAEVAALHARGEEQGRIAERLGVAESSVVTYRRRACQKLGVSGRAQLRERLEGLTGPG</sequence>
<name>A0A0D0Q150_9RHOB</name>
<protein>
    <submittedName>
        <fullName evidence="5">Response regulator</fullName>
    </submittedName>
</protein>
<dbReference type="SUPFAM" id="SSF46894">
    <property type="entry name" value="C-terminal effector domain of the bipartite response regulators"/>
    <property type="match status" value="1"/>
</dbReference>
<keyword evidence="2" id="KW-0238">DNA-binding</keyword>
<dbReference type="GO" id="GO:0006355">
    <property type="term" value="P:regulation of DNA-templated transcription"/>
    <property type="evidence" value="ECO:0007669"/>
    <property type="project" value="InterPro"/>
</dbReference>
<dbReference type="Pfam" id="PF00196">
    <property type="entry name" value="GerE"/>
    <property type="match status" value="1"/>
</dbReference>
<dbReference type="PANTHER" id="PTHR44688:SF16">
    <property type="entry name" value="DNA-BINDING TRANSCRIPTIONAL ACTIVATOR DEVR_DOSR"/>
    <property type="match status" value="1"/>
</dbReference>
<dbReference type="AlphaFoldDB" id="A0A0D0Q150"/>
<dbReference type="PANTHER" id="PTHR44688">
    <property type="entry name" value="DNA-BINDING TRANSCRIPTIONAL ACTIVATOR DEVR_DOSR"/>
    <property type="match status" value="1"/>
</dbReference>
<evidence type="ECO:0000256" key="1">
    <source>
        <dbReference type="ARBA" id="ARBA00023015"/>
    </source>
</evidence>
<dbReference type="InterPro" id="IPR016032">
    <property type="entry name" value="Sig_transdc_resp-reg_C-effctor"/>
</dbReference>
<dbReference type="RefSeq" id="WP_018303122.1">
    <property type="nucleotide sequence ID" value="NZ_KB902290.1"/>
</dbReference>
<dbReference type="GO" id="GO:0003677">
    <property type="term" value="F:DNA binding"/>
    <property type="evidence" value="ECO:0007669"/>
    <property type="project" value="UniProtKB-KW"/>
</dbReference>
<dbReference type="Proteomes" id="UP000035100">
    <property type="component" value="Unassembled WGS sequence"/>
</dbReference>
<comment type="caution">
    <text evidence="5">The sequence shown here is derived from an EMBL/GenBank/DDBJ whole genome shotgun (WGS) entry which is preliminary data.</text>
</comment>
<keyword evidence="6" id="KW-1185">Reference proteome</keyword>
<dbReference type="InterPro" id="IPR000792">
    <property type="entry name" value="Tscrpt_reg_LuxR_C"/>
</dbReference>
<dbReference type="Gene3D" id="1.10.10.10">
    <property type="entry name" value="Winged helix-like DNA-binding domain superfamily/Winged helix DNA-binding domain"/>
    <property type="match status" value="1"/>
</dbReference>
<proteinExistence type="predicted"/>
<keyword evidence="1" id="KW-0805">Transcription regulation</keyword>
<dbReference type="SMART" id="SM00421">
    <property type="entry name" value="HTH_LUXR"/>
    <property type="match status" value="1"/>
</dbReference>
<evidence type="ECO:0000313" key="5">
    <source>
        <dbReference type="EMBL" id="KIQ68284.1"/>
    </source>
</evidence>
<reference evidence="5 6" key="1">
    <citation type="submission" date="2013-01" db="EMBL/GenBank/DDBJ databases">
        <authorList>
            <person name="Fiebig A."/>
            <person name="Goeker M."/>
            <person name="Klenk H.-P.P."/>
        </authorList>
    </citation>
    <scope>NUCLEOTIDE SEQUENCE [LARGE SCALE GENOMIC DNA]</scope>
    <source>
        <strain evidence="5 6">DSM 24838</strain>
    </source>
</reference>
<dbReference type="OrthoDB" id="343383at2"/>
<dbReference type="CDD" id="cd06170">
    <property type="entry name" value="LuxR_C_like"/>
    <property type="match status" value="1"/>
</dbReference>
<evidence type="ECO:0000256" key="2">
    <source>
        <dbReference type="ARBA" id="ARBA00023125"/>
    </source>
</evidence>
<evidence type="ECO:0000259" key="4">
    <source>
        <dbReference type="PROSITE" id="PS50043"/>
    </source>
</evidence>
<organism evidence="5 6">
    <name type="scientific">Wenxinia marina DSM 24838</name>
    <dbReference type="NCBI Taxonomy" id="1123501"/>
    <lineage>
        <taxon>Bacteria</taxon>
        <taxon>Pseudomonadati</taxon>
        <taxon>Pseudomonadota</taxon>
        <taxon>Alphaproteobacteria</taxon>
        <taxon>Rhodobacterales</taxon>
        <taxon>Roseobacteraceae</taxon>
        <taxon>Wenxinia</taxon>
    </lineage>
</organism>
<feature type="domain" description="HTH luxR-type" evidence="4">
    <location>
        <begin position="183"/>
        <end position="248"/>
    </location>
</feature>
<keyword evidence="3" id="KW-0804">Transcription</keyword>
<evidence type="ECO:0000313" key="6">
    <source>
        <dbReference type="Proteomes" id="UP000035100"/>
    </source>
</evidence>
<dbReference type="PRINTS" id="PR00038">
    <property type="entry name" value="HTHLUXR"/>
</dbReference>
<dbReference type="eggNOG" id="COG2197">
    <property type="taxonomic scope" value="Bacteria"/>
</dbReference>